<keyword evidence="2" id="KW-1185">Reference proteome</keyword>
<dbReference type="RefSeq" id="WP_189567204.1">
    <property type="nucleotide sequence ID" value="NZ_BMXF01000005.1"/>
</dbReference>
<gene>
    <name evidence="1" type="ORF">GCM10007390_42920</name>
</gene>
<reference evidence="1 2" key="1">
    <citation type="journal article" date="2014" name="Int. J. Syst. Evol. Microbiol.">
        <title>Complete genome sequence of Corynebacterium casei LMG S-19264T (=DSM 44701T), isolated from a smear-ripened cheese.</title>
        <authorList>
            <consortium name="US DOE Joint Genome Institute (JGI-PGF)"/>
            <person name="Walter F."/>
            <person name="Albersmeier A."/>
            <person name="Kalinowski J."/>
            <person name="Ruckert C."/>
        </authorList>
    </citation>
    <scope>NUCLEOTIDE SEQUENCE [LARGE SCALE GENOMIC DNA]</scope>
    <source>
        <strain evidence="1 2">KCTC 12866</strain>
    </source>
</reference>
<protein>
    <submittedName>
        <fullName evidence="1">Uncharacterized protein</fullName>
    </submittedName>
</protein>
<name>A0A8J3GBP3_9BACT</name>
<dbReference type="EMBL" id="BMXF01000005">
    <property type="protein sequence ID" value="GHB83333.1"/>
    <property type="molecule type" value="Genomic_DNA"/>
</dbReference>
<evidence type="ECO:0000313" key="1">
    <source>
        <dbReference type="EMBL" id="GHB83333.1"/>
    </source>
</evidence>
<evidence type="ECO:0000313" key="2">
    <source>
        <dbReference type="Proteomes" id="UP000598271"/>
    </source>
</evidence>
<comment type="caution">
    <text evidence="1">The sequence shown here is derived from an EMBL/GenBank/DDBJ whole genome shotgun (WGS) entry which is preliminary data.</text>
</comment>
<accession>A0A8J3GBP3</accession>
<proteinExistence type="predicted"/>
<dbReference type="Proteomes" id="UP000598271">
    <property type="component" value="Unassembled WGS sequence"/>
</dbReference>
<dbReference type="AlphaFoldDB" id="A0A8J3GBP3"/>
<sequence length="438" mass="51082">MKIAFVVSFFDFRNDVRRVIAEVAKQHEVVVLGNPGQVSAIESHLPAGVEFRIIRERKVTAWNRVWERAYLLFKQIPKSENNYYLMQLFLASNAATKAQQGKALRILRWTKRLPKILPYDNYLDKLQYSSKTQLDDIDQFILYTSIADDYLLARLLRENRTAKVYVYSWDHACKNPRFSKRVEYLCWSEGTKEDVVELHGVPPSQIRVVGASQFCYIHEFLACEQSLTRSFPFDYIYFGCAVGIPELARQEVEVIRRVAEVMAECRPELTLVVRPYPVMKDWRLYDEIRQLPNLIFDEDFRNADLSVAENAIREKFEKIHFAQAFFHLGTTMGLEACFTETPSFILDFGYETTRGLSLYNFIHQYQNDRHLINLASQNAITSEAELSTILGNLVDPIFLELNKRVQSQYRLQSFFEFCTRLTDINPTLTGDAHRVTRI</sequence>
<organism evidence="1 2">
    <name type="scientific">Persicitalea jodogahamensis</name>
    <dbReference type="NCBI Taxonomy" id="402147"/>
    <lineage>
        <taxon>Bacteria</taxon>
        <taxon>Pseudomonadati</taxon>
        <taxon>Bacteroidota</taxon>
        <taxon>Cytophagia</taxon>
        <taxon>Cytophagales</taxon>
        <taxon>Spirosomataceae</taxon>
        <taxon>Persicitalea</taxon>
    </lineage>
</organism>